<feature type="modified residue" description="4-aspartylphosphate" evidence="1">
    <location>
        <position position="75"/>
    </location>
</feature>
<dbReference type="Pfam" id="PF00072">
    <property type="entry name" value="Response_reg"/>
    <property type="match status" value="1"/>
</dbReference>
<dbReference type="STRING" id="1122252.SAMN05660443_2185"/>
<gene>
    <name evidence="3" type="ORF">SAMN05660443_2185</name>
</gene>
<sequence length="155" mass="17158">MSGSLAQALKLPEASLKVLLVEDEPADAHLVRLAFRESRLDIEINQVVDGQQALDFLNKKPPFENAFTPSLILLDLNMPRMGGKEFLAAAKTDPQLKRLPVVILTTSNAEQDIDYCYEMGASGFITKPIDIDQFIQVIKSLGDYWSNILKVPGKA</sequence>
<evidence type="ECO:0000313" key="3">
    <source>
        <dbReference type="EMBL" id="SFC31012.1"/>
    </source>
</evidence>
<evidence type="ECO:0000259" key="2">
    <source>
        <dbReference type="PROSITE" id="PS50110"/>
    </source>
</evidence>
<dbReference type="GO" id="GO:0000160">
    <property type="term" value="P:phosphorelay signal transduction system"/>
    <property type="evidence" value="ECO:0007669"/>
    <property type="project" value="InterPro"/>
</dbReference>
<accession>A0A1I1I5C4</accession>
<dbReference type="EMBL" id="FOLH01000004">
    <property type="protein sequence ID" value="SFC31012.1"/>
    <property type="molecule type" value="Genomic_DNA"/>
</dbReference>
<dbReference type="SUPFAM" id="SSF52172">
    <property type="entry name" value="CheY-like"/>
    <property type="match status" value="1"/>
</dbReference>
<organism evidence="3 4">
    <name type="scientific">Marinospirillum celere</name>
    <dbReference type="NCBI Taxonomy" id="1122252"/>
    <lineage>
        <taxon>Bacteria</taxon>
        <taxon>Pseudomonadati</taxon>
        <taxon>Pseudomonadota</taxon>
        <taxon>Gammaproteobacteria</taxon>
        <taxon>Oceanospirillales</taxon>
        <taxon>Oceanospirillaceae</taxon>
        <taxon>Marinospirillum</taxon>
    </lineage>
</organism>
<dbReference type="InterPro" id="IPR001789">
    <property type="entry name" value="Sig_transdc_resp-reg_receiver"/>
</dbReference>
<dbReference type="CDD" id="cd17557">
    <property type="entry name" value="REC_Rcp-like"/>
    <property type="match status" value="1"/>
</dbReference>
<name>A0A1I1I5C4_9GAMM</name>
<dbReference type="PANTHER" id="PTHR44520:SF2">
    <property type="entry name" value="RESPONSE REGULATOR RCP1"/>
    <property type="match status" value="1"/>
</dbReference>
<dbReference type="PANTHER" id="PTHR44520">
    <property type="entry name" value="RESPONSE REGULATOR RCP1-RELATED"/>
    <property type="match status" value="1"/>
</dbReference>
<dbReference type="Gene3D" id="3.40.50.2300">
    <property type="match status" value="1"/>
</dbReference>
<dbReference type="RefSeq" id="WP_091963343.1">
    <property type="nucleotide sequence ID" value="NZ_FOLH01000004.1"/>
</dbReference>
<dbReference type="PROSITE" id="PS50110">
    <property type="entry name" value="RESPONSE_REGULATORY"/>
    <property type="match status" value="1"/>
</dbReference>
<dbReference type="Proteomes" id="UP000199058">
    <property type="component" value="Unassembled WGS sequence"/>
</dbReference>
<protein>
    <submittedName>
        <fullName evidence="3">Response regulator receiver domain-containing protein</fullName>
    </submittedName>
</protein>
<dbReference type="InterPro" id="IPR011006">
    <property type="entry name" value="CheY-like_superfamily"/>
</dbReference>
<evidence type="ECO:0000313" key="4">
    <source>
        <dbReference type="Proteomes" id="UP000199058"/>
    </source>
</evidence>
<reference evidence="3 4" key="1">
    <citation type="submission" date="2016-10" db="EMBL/GenBank/DDBJ databases">
        <authorList>
            <person name="de Groot N.N."/>
        </authorList>
    </citation>
    <scope>NUCLEOTIDE SEQUENCE [LARGE SCALE GENOMIC DNA]</scope>
    <source>
        <strain evidence="3 4">DSM 18438</strain>
    </source>
</reference>
<keyword evidence="4" id="KW-1185">Reference proteome</keyword>
<feature type="domain" description="Response regulatory" evidence="2">
    <location>
        <begin position="17"/>
        <end position="142"/>
    </location>
</feature>
<dbReference type="OrthoDB" id="9793549at2"/>
<keyword evidence="1" id="KW-0597">Phosphoprotein</keyword>
<dbReference type="InterPro" id="IPR052893">
    <property type="entry name" value="TCS_response_regulator"/>
</dbReference>
<dbReference type="SMART" id="SM00448">
    <property type="entry name" value="REC"/>
    <property type="match status" value="1"/>
</dbReference>
<dbReference type="AlphaFoldDB" id="A0A1I1I5C4"/>
<proteinExistence type="predicted"/>
<evidence type="ECO:0000256" key="1">
    <source>
        <dbReference type="PROSITE-ProRule" id="PRU00169"/>
    </source>
</evidence>